<gene>
    <name evidence="8" type="ORF">EV696_1221</name>
</gene>
<evidence type="ECO:0000256" key="5">
    <source>
        <dbReference type="PROSITE-ProRule" id="PRU01248"/>
    </source>
</evidence>
<dbReference type="Gene3D" id="1.10.150.130">
    <property type="match status" value="1"/>
</dbReference>
<dbReference type="InterPro" id="IPR050090">
    <property type="entry name" value="Tyrosine_recombinase_XerCD"/>
</dbReference>
<dbReference type="GO" id="GO:0006310">
    <property type="term" value="P:DNA recombination"/>
    <property type="evidence" value="ECO:0007669"/>
    <property type="project" value="UniProtKB-KW"/>
</dbReference>
<dbReference type="RefSeq" id="WP_198325184.1">
    <property type="nucleotide sequence ID" value="NZ_CP037953.1"/>
</dbReference>
<dbReference type="GO" id="GO:0003677">
    <property type="term" value="F:DNA binding"/>
    <property type="evidence" value="ECO:0007669"/>
    <property type="project" value="UniProtKB-UniRule"/>
</dbReference>
<evidence type="ECO:0000256" key="4">
    <source>
        <dbReference type="ARBA" id="ARBA00023172"/>
    </source>
</evidence>
<evidence type="ECO:0000313" key="9">
    <source>
        <dbReference type="Proteomes" id="UP000295375"/>
    </source>
</evidence>
<reference evidence="8 9" key="1">
    <citation type="submission" date="2019-03" db="EMBL/GenBank/DDBJ databases">
        <title>Genomic Encyclopedia of Type Strains, Phase IV (KMG-IV): sequencing the most valuable type-strain genomes for metagenomic binning, comparative biology and taxonomic classification.</title>
        <authorList>
            <person name="Goeker M."/>
        </authorList>
    </citation>
    <scope>NUCLEOTIDE SEQUENCE [LARGE SCALE GENOMIC DNA]</scope>
    <source>
        <strain evidence="8 9">DSM 103792</strain>
    </source>
</reference>
<evidence type="ECO:0000259" key="7">
    <source>
        <dbReference type="PROSITE" id="PS51900"/>
    </source>
</evidence>
<evidence type="ECO:0000313" key="8">
    <source>
        <dbReference type="EMBL" id="TDQ44945.1"/>
    </source>
</evidence>
<dbReference type="EMBL" id="SNYM01000022">
    <property type="protein sequence ID" value="TDQ44945.1"/>
    <property type="molecule type" value="Genomic_DNA"/>
</dbReference>
<dbReference type="PROSITE" id="PS51898">
    <property type="entry name" value="TYR_RECOMBINASE"/>
    <property type="match status" value="1"/>
</dbReference>
<evidence type="ECO:0000256" key="3">
    <source>
        <dbReference type="ARBA" id="ARBA00023125"/>
    </source>
</evidence>
<proteinExistence type="inferred from homology"/>
<keyword evidence="4" id="KW-0233">DNA recombination</keyword>
<dbReference type="Pfam" id="PF00589">
    <property type="entry name" value="Phage_integrase"/>
    <property type="match status" value="1"/>
</dbReference>
<dbReference type="AlphaFoldDB" id="A0A4R6UIU6"/>
<dbReference type="InterPro" id="IPR044068">
    <property type="entry name" value="CB"/>
</dbReference>
<dbReference type="SUPFAM" id="SSF56349">
    <property type="entry name" value="DNA breaking-rejoining enzymes"/>
    <property type="match status" value="1"/>
</dbReference>
<dbReference type="CDD" id="cd00397">
    <property type="entry name" value="DNA_BRE_C"/>
    <property type="match status" value="1"/>
</dbReference>
<dbReference type="PANTHER" id="PTHR30349:SF41">
    <property type="entry name" value="INTEGRASE_RECOMBINASE PROTEIN MJ0367-RELATED"/>
    <property type="match status" value="1"/>
</dbReference>
<dbReference type="Proteomes" id="UP000295375">
    <property type="component" value="Unassembled WGS sequence"/>
</dbReference>
<evidence type="ECO:0000259" key="6">
    <source>
        <dbReference type="PROSITE" id="PS51898"/>
    </source>
</evidence>
<keyword evidence="3 5" id="KW-0238">DNA-binding</keyword>
<evidence type="ECO:0000256" key="1">
    <source>
        <dbReference type="ARBA" id="ARBA00008857"/>
    </source>
</evidence>
<comment type="caution">
    <text evidence="8">The sequence shown here is derived from an EMBL/GenBank/DDBJ whole genome shotgun (WGS) entry which is preliminary data.</text>
</comment>
<dbReference type="GO" id="GO:0015074">
    <property type="term" value="P:DNA integration"/>
    <property type="evidence" value="ECO:0007669"/>
    <property type="project" value="UniProtKB-KW"/>
</dbReference>
<dbReference type="PROSITE" id="PS51900">
    <property type="entry name" value="CB"/>
    <property type="match status" value="1"/>
</dbReference>
<organism evidence="8 9">
    <name type="scientific">Permianibacter aggregans</name>
    <dbReference type="NCBI Taxonomy" id="1510150"/>
    <lineage>
        <taxon>Bacteria</taxon>
        <taxon>Pseudomonadati</taxon>
        <taxon>Pseudomonadota</taxon>
        <taxon>Gammaproteobacteria</taxon>
        <taxon>Pseudomonadales</taxon>
        <taxon>Pseudomonadaceae</taxon>
        <taxon>Permianibacter</taxon>
    </lineage>
</organism>
<dbReference type="InterPro" id="IPR010998">
    <property type="entry name" value="Integrase_recombinase_N"/>
</dbReference>
<accession>A0A4R6UIU6</accession>
<evidence type="ECO:0000256" key="2">
    <source>
        <dbReference type="ARBA" id="ARBA00022908"/>
    </source>
</evidence>
<keyword evidence="2" id="KW-0229">DNA integration</keyword>
<comment type="similarity">
    <text evidence="1">Belongs to the 'phage' integrase family.</text>
</comment>
<keyword evidence="9" id="KW-1185">Reference proteome</keyword>
<protein>
    <submittedName>
        <fullName evidence="8">Site-specific recombinase XerD</fullName>
    </submittedName>
</protein>
<name>A0A4R6UIU6_9GAMM</name>
<feature type="domain" description="Tyr recombinase" evidence="6">
    <location>
        <begin position="175"/>
        <end position="383"/>
    </location>
</feature>
<dbReference type="InterPro" id="IPR011010">
    <property type="entry name" value="DNA_brk_join_enz"/>
</dbReference>
<feature type="domain" description="Core-binding (CB)" evidence="7">
    <location>
        <begin position="47"/>
        <end position="148"/>
    </location>
</feature>
<dbReference type="InterPro" id="IPR002104">
    <property type="entry name" value="Integrase_catalytic"/>
</dbReference>
<sequence length="383" mass="44093">MARKMTLQSMAPVPLEQLHQPDAFLDGSTGINRGEGHCQLGATDDLSAVHAWLNEFVDSPQTLRSYRKEAERLLLWCWLERGKALSDLQREDLQRYQQFLQSPLPQERWCGPRAPRHSPEWRPFQAPVSAASQAQALNILNSLFTYLVTAGYLAGNPMGLARRRVKGVNRSTPEAVSRYLDHALWQLVWKHIEGLPTTSVRERDRAERLRYLFSLLYHLGPRVSELATHNMGSLREVRGRWWWFVVGKGNKPAKVPVSPACMLAVRRFRTYLGWSPEPTMDDEKPLMPSQKGTRSVSANMIYRLVKELFIEVAEVIESNQPDYARTLRRASTHWMRHTAITHLADKQIDIRFVNKTARHEKLETTAIYLHAEDDAWHDAVSRD</sequence>
<dbReference type="InterPro" id="IPR013762">
    <property type="entry name" value="Integrase-like_cat_sf"/>
</dbReference>
<dbReference type="Gene3D" id="1.10.443.10">
    <property type="entry name" value="Intergrase catalytic core"/>
    <property type="match status" value="1"/>
</dbReference>
<dbReference type="PANTHER" id="PTHR30349">
    <property type="entry name" value="PHAGE INTEGRASE-RELATED"/>
    <property type="match status" value="1"/>
</dbReference>